<evidence type="ECO:0000313" key="2">
    <source>
        <dbReference type="Proteomes" id="UP000000812"/>
    </source>
</evidence>
<name>Q9PFA8_XYLFA</name>
<accession>Q9PFA8</accession>
<dbReference type="KEGG" id="xfa:XF_0770"/>
<dbReference type="AlphaFoldDB" id="Q9PFA8"/>
<evidence type="ECO:0000313" key="1">
    <source>
        <dbReference type="EMBL" id="AAF83580.1"/>
    </source>
</evidence>
<dbReference type="Proteomes" id="UP000000812">
    <property type="component" value="Chromosome"/>
</dbReference>
<protein>
    <submittedName>
        <fullName evidence="1">Uncharacterized protein</fullName>
    </submittedName>
</protein>
<sequence length="136" mass="14930">MHKDQASARHAQLPRPLSQSEHSATFTYCSNVISKMTHTTTPCMYAVPRSTMAKVGTSDVLLIGAAPTRCPATVLLLLPGNRRNAHIKSVKQPNNIATGTIQQRQDATITQFNECNVDYHVTHRLRTQSNPTHVAG</sequence>
<dbReference type="HOGENOM" id="CLU_2014377_0_0_6"/>
<dbReference type="PIR" id="H82763">
    <property type="entry name" value="H82763"/>
</dbReference>
<reference evidence="1 2" key="1">
    <citation type="journal article" date="2000" name="Nature">
        <title>The genome sequence of the plant pathogen Xylella fastidiosa.</title>
        <authorList>
            <person name="Simpson A.J."/>
            <person name="Reinach F.C."/>
            <person name="Arruda P."/>
            <person name="Abreu F.A."/>
            <person name="Acencio M."/>
            <person name="Alvarenga R."/>
            <person name="Alves L.M."/>
            <person name="Araya J.E."/>
            <person name="Baia G.S."/>
            <person name="Baptista C.S."/>
            <person name="Barros M.H."/>
            <person name="Bonaccorsi E.D."/>
            <person name="Bordin S."/>
            <person name="Bove J.M."/>
            <person name="Briones M.R."/>
            <person name="Bueno M.R."/>
            <person name="Camargo A.A."/>
            <person name="Camargo L.E."/>
            <person name="Carraro D.M."/>
            <person name="Carrer H."/>
            <person name="Colauto N.B."/>
            <person name="Colombo C."/>
            <person name="Costa F.F."/>
            <person name="Costa M.C."/>
            <person name="Costa-Neto C.M."/>
            <person name="Coutinho L.L."/>
            <person name="Cristofani M."/>
            <person name="Dias-Neto E."/>
            <person name="Docena C."/>
            <person name="El-Dorry H."/>
            <person name="Facincani A.P."/>
            <person name="Ferreira A.J."/>
            <person name="Ferreira V.C."/>
            <person name="Ferro J.A."/>
            <person name="Fraga J.S."/>
            <person name="Franca S.C."/>
            <person name="Franco M.C."/>
            <person name="Frohme M."/>
            <person name="Furlan L.R."/>
            <person name="Garnier M."/>
            <person name="Goldman G.H."/>
            <person name="Goldman M.H."/>
            <person name="Gomes S.L."/>
            <person name="Gruber A."/>
            <person name="Ho P.L."/>
            <person name="Hoheisel J.D."/>
            <person name="Junqueira M.L."/>
            <person name="Kemper E.L."/>
            <person name="Kitajima J.P."/>
            <person name="Krieger J.E."/>
            <person name="Kuramae E.E."/>
            <person name="Laigret F."/>
            <person name="Lambais M.R."/>
            <person name="Leite L.C."/>
            <person name="Lemos E.G."/>
            <person name="Lemos M.V."/>
            <person name="Lopes S.A."/>
            <person name="Lopes C.R."/>
            <person name="Machado J.A."/>
            <person name="Machado M.A."/>
            <person name="Madeira A.M."/>
            <person name="Madeira H.M."/>
            <person name="Marino C.L."/>
            <person name="Marques M.V."/>
            <person name="Martins E.A."/>
            <person name="Martins E.M."/>
            <person name="Matsukuma A.Y."/>
            <person name="Menck C.F."/>
            <person name="Miracca E.C."/>
            <person name="Miyaki C.Y."/>
            <person name="Monteriro-Vitorello C.B."/>
            <person name="Moon D.H."/>
            <person name="Nagai M.A."/>
            <person name="Nascimento A.L."/>
            <person name="Netto L.E."/>
            <person name="Nhani A.Jr."/>
            <person name="Nobrega F.G."/>
            <person name="Nunes L.R."/>
            <person name="Oliveira M.A."/>
            <person name="de Oliveira M.C."/>
            <person name="de Oliveira R.C."/>
            <person name="Palmieri D.A."/>
            <person name="Paris A."/>
            <person name="Peixoto B.R."/>
            <person name="Pereira G.A."/>
            <person name="Pereira H.A.Jr."/>
            <person name="Pesquero J.B."/>
            <person name="Quaggio R.B."/>
            <person name="Roberto P.G."/>
            <person name="Rodrigues V."/>
            <person name="de M Rosa A.J."/>
            <person name="de Rosa V.E.Jr."/>
            <person name="de Sa R.G."/>
            <person name="Santelli R.V."/>
            <person name="Sawasaki H.E."/>
            <person name="da Silva A.C."/>
            <person name="da Silva A.M."/>
            <person name="da Silva F.R."/>
            <person name="da Silva W.A.Jr."/>
            <person name="da Silveira J.F."/>
            <person name="Silvestri M.L."/>
            <person name="Siqueira W.J."/>
            <person name="de Souza A.A."/>
            <person name="de Souza A.P."/>
            <person name="Terenzi M.F."/>
            <person name="Truffi D."/>
            <person name="Tsai S.M."/>
            <person name="Tsuhako M.H."/>
            <person name="Vallada H."/>
            <person name="Van Sluys M.A."/>
            <person name="Verjovski-Almeida S."/>
            <person name="Vettore A.L."/>
            <person name="Zago M.A."/>
            <person name="Zatz M."/>
            <person name="Meidanis J."/>
            <person name="Setubal J.C."/>
        </authorList>
    </citation>
    <scope>NUCLEOTIDE SEQUENCE [LARGE SCALE GENOMIC DNA]</scope>
    <source>
        <strain evidence="1 2">9a5c</strain>
    </source>
</reference>
<dbReference type="EMBL" id="AE003849">
    <property type="protein sequence ID" value="AAF83580.1"/>
    <property type="molecule type" value="Genomic_DNA"/>
</dbReference>
<dbReference type="STRING" id="160492.XF_0770"/>
<organism evidence="1 2">
    <name type="scientific">Xylella fastidiosa (strain 9a5c)</name>
    <dbReference type="NCBI Taxonomy" id="160492"/>
    <lineage>
        <taxon>Bacteria</taxon>
        <taxon>Pseudomonadati</taxon>
        <taxon>Pseudomonadota</taxon>
        <taxon>Gammaproteobacteria</taxon>
        <taxon>Lysobacterales</taxon>
        <taxon>Lysobacteraceae</taxon>
        <taxon>Xylella</taxon>
    </lineage>
</organism>
<gene>
    <name evidence="1" type="ordered locus">XF_0770</name>
</gene>
<proteinExistence type="predicted"/>